<dbReference type="Proteomes" id="UP000827872">
    <property type="component" value="Linkage Group LG14"/>
</dbReference>
<keyword evidence="2" id="KW-1185">Reference proteome</keyword>
<sequence>MNTLSAVEINQASPRKIIQYHCNIGRCHSQLAESLPEDEKPECRPYWEEDDPDMPLPFDLEAIIHDLESLQKKMES</sequence>
<comment type="caution">
    <text evidence="1">The sequence shown here is derived from an EMBL/GenBank/DDBJ whole genome shotgun (WGS) entry which is preliminary data.</text>
</comment>
<accession>A0ACB8E9W6</accession>
<evidence type="ECO:0000313" key="1">
    <source>
        <dbReference type="EMBL" id="KAH7989258.1"/>
    </source>
</evidence>
<protein>
    <submittedName>
        <fullName evidence="1">Uncharacterized protein</fullName>
    </submittedName>
</protein>
<name>A0ACB8E9W6_9SAUR</name>
<proteinExistence type="predicted"/>
<gene>
    <name evidence="1" type="ORF">K3G42_006007</name>
</gene>
<organism evidence="1 2">
    <name type="scientific">Sphaerodactylus townsendi</name>
    <dbReference type="NCBI Taxonomy" id="933632"/>
    <lineage>
        <taxon>Eukaryota</taxon>
        <taxon>Metazoa</taxon>
        <taxon>Chordata</taxon>
        <taxon>Craniata</taxon>
        <taxon>Vertebrata</taxon>
        <taxon>Euteleostomi</taxon>
        <taxon>Lepidosauria</taxon>
        <taxon>Squamata</taxon>
        <taxon>Bifurcata</taxon>
        <taxon>Gekkota</taxon>
        <taxon>Sphaerodactylidae</taxon>
        <taxon>Sphaerodactylus</taxon>
    </lineage>
</organism>
<evidence type="ECO:0000313" key="2">
    <source>
        <dbReference type="Proteomes" id="UP000827872"/>
    </source>
</evidence>
<reference evidence="1" key="1">
    <citation type="submission" date="2021-08" db="EMBL/GenBank/DDBJ databases">
        <title>The first chromosome-level gecko genome reveals the dynamic sex chromosomes of Neotropical dwarf geckos (Sphaerodactylidae: Sphaerodactylus).</title>
        <authorList>
            <person name="Pinto B.J."/>
            <person name="Keating S.E."/>
            <person name="Gamble T."/>
        </authorList>
    </citation>
    <scope>NUCLEOTIDE SEQUENCE</scope>
    <source>
        <strain evidence="1">TG3544</strain>
    </source>
</reference>
<dbReference type="EMBL" id="CM037627">
    <property type="protein sequence ID" value="KAH7989258.1"/>
    <property type="molecule type" value="Genomic_DNA"/>
</dbReference>